<keyword evidence="2" id="KW-1185">Reference proteome</keyword>
<dbReference type="Proteomes" id="UP001152422">
    <property type="component" value="Unassembled WGS sequence"/>
</dbReference>
<gene>
    <name evidence="1" type="ORF">M4L89_12525</name>
</gene>
<sequence>MTMGFTVTSKPRTKNQLKLHRFLFKESKYSDLTLEAKIVYCFLTKQLEQQSDSSSDSISYDVAILKKDTGLTTDVLYQFKQELISENLIDTNEKDKKQISLSPINSKFTGYFSLPAFINNPMFRKLDWYSKVIYAVFRNRYLFYRTNDNPINNSNLLTDDNIPLANIRIEELLEILNVTKKSLVNYIENLQALQLLFIDSAENGDINYYTTEPKSSSNTINLDESKKEDLVTEWPLKISAHLNRFDYDEMKILVGLLLEEIKSVNDDYEMDFDIDIKRDEQTLITLVREIHFNLSECNKSVVDIEMVIKSYVSSFFIHFAVKNMGMDYVKQIRFDTQKARESFYIAQDSVIDTNIRDVREELDLKSIPTGSEKRDNINKEIVIHSLAALFNSTVPEKLFNHLMTIEQPNFYDVIHKLSSVLYEYTAYRNSGIHSFIINLSDVETRLIHGLKLYEYIFLYKDLDTKIASSQNYMIIFDQINKSYDENHKLKHIPFTEQAIDKAIQEMEEDYPVIEF</sequence>
<evidence type="ECO:0000313" key="2">
    <source>
        <dbReference type="Proteomes" id="UP001152422"/>
    </source>
</evidence>
<evidence type="ECO:0000313" key="1">
    <source>
        <dbReference type="EMBL" id="MDG0847054.1"/>
    </source>
</evidence>
<dbReference type="EMBL" id="JAMBQA010000008">
    <property type="protein sequence ID" value="MDG0847054.1"/>
    <property type="molecule type" value="Genomic_DNA"/>
</dbReference>
<accession>A0A9X4L580</accession>
<name>A0A9X4L580_9STAP</name>
<dbReference type="RefSeq" id="WP_107518148.1">
    <property type="nucleotide sequence ID" value="NZ_JAMBPY010000008.1"/>
</dbReference>
<dbReference type="AlphaFoldDB" id="A0A9X4L580"/>
<organism evidence="1 2">
    <name type="scientific">Staphylococcus equorum</name>
    <dbReference type="NCBI Taxonomy" id="246432"/>
    <lineage>
        <taxon>Bacteria</taxon>
        <taxon>Bacillati</taxon>
        <taxon>Bacillota</taxon>
        <taxon>Bacilli</taxon>
        <taxon>Bacillales</taxon>
        <taxon>Staphylococcaceae</taxon>
        <taxon>Staphylococcus</taxon>
    </lineage>
</organism>
<comment type="caution">
    <text evidence="1">The sequence shown here is derived from an EMBL/GenBank/DDBJ whole genome shotgun (WGS) entry which is preliminary data.</text>
</comment>
<reference evidence="1" key="1">
    <citation type="submission" date="2022-05" db="EMBL/GenBank/DDBJ databases">
        <title>Comparative genomics of Staphylococcus equorum isolates.</title>
        <authorList>
            <person name="Luelf R.H."/>
        </authorList>
    </citation>
    <scope>NUCLEOTIDE SEQUENCE</scope>
    <source>
        <strain evidence="1">TMW 2.2497</strain>
    </source>
</reference>
<protein>
    <submittedName>
        <fullName evidence="1">Uncharacterized protein</fullName>
    </submittedName>
</protein>
<proteinExistence type="predicted"/>